<gene>
    <name evidence="5" type="ORF">HMPREF1056_00838</name>
</gene>
<dbReference type="Proteomes" id="UP000003879">
    <property type="component" value="Unassembled WGS sequence"/>
</dbReference>
<dbReference type="CDD" id="cd00830">
    <property type="entry name" value="KAS_III"/>
    <property type="match status" value="1"/>
</dbReference>
<proteinExistence type="predicted"/>
<sequence length="351" mass="38539">MAFIDIPNVVVKGFSACVPPDIDENINYSLLTEEERAKVISSIGVERKRVAKDNVSASDLCYKAAEKLIEELHWDKNDIGCLIFVSQTPDYILPATSCLLQHRLGLNSECYTLDISLGCSGWVYGLSVLSSLLSHGNIKKGLLLVGDITTRLGCREDTSYWPLFGDAGTATAVEYVEGASGMYFHTATDGSGAEAIIIPDGAYRNGISKESLKIEVDTDGLNRSKLNTKMDGMDVFAFAVSKAPKSVAALLEKLQIPQEDIDCFVFHQANRFLNEKIRKKLKIDASKVPYSLLNYGNTSCATIPLTLVTERQEQLQNTRMNIVGCAFGVGLSWGSVYFSTENIICLDLIEY</sequence>
<dbReference type="Gene3D" id="3.40.47.10">
    <property type="match status" value="1"/>
</dbReference>
<reference evidence="5 6" key="1">
    <citation type="submission" date="2012-02" db="EMBL/GenBank/DDBJ databases">
        <title>The Genome Sequence of Bacteroides fragilis CL07T12C05.</title>
        <authorList>
            <consortium name="The Broad Institute Genome Sequencing Platform"/>
            <person name="Earl A."/>
            <person name="Ward D."/>
            <person name="Feldgarden M."/>
            <person name="Gevers D."/>
            <person name="Zitomersky N.L."/>
            <person name="Coyne M.J."/>
            <person name="Comstock L.E."/>
            <person name="Young S.K."/>
            <person name="Zeng Q."/>
            <person name="Gargeya S."/>
            <person name="Fitzgerald M."/>
            <person name="Haas B."/>
            <person name="Abouelleil A."/>
            <person name="Alvarado L."/>
            <person name="Arachchi H.M."/>
            <person name="Berlin A."/>
            <person name="Chapman S.B."/>
            <person name="Gearin G."/>
            <person name="Goldberg J."/>
            <person name="Griggs A."/>
            <person name="Gujja S."/>
            <person name="Hansen M."/>
            <person name="Heiman D."/>
            <person name="Howarth C."/>
            <person name="Larimer J."/>
            <person name="Lui A."/>
            <person name="MacDonald P.J.P."/>
            <person name="McCowen C."/>
            <person name="Montmayeur A."/>
            <person name="Murphy C."/>
            <person name="Neiman D."/>
            <person name="Pearson M."/>
            <person name="Priest M."/>
            <person name="Roberts A."/>
            <person name="Saif S."/>
            <person name="Shea T."/>
            <person name="Sisk P."/>
            <person name="Stolte C."/>
            <person name="Sykes S."/>
            <person name="Wortman J."/>
            <person name="Nusbaum C."/>
            <person name="Birren B."/>
        </authorList>
    </citation>
    <scope>NUCLEOTIDE SEQUENCE [LARGE SCALE GENOMIC DNA]</scope>
    <source>
        <strain evidence="5 6">CL07T12C05</strain>
    </source>
</reference>
<evidence type="ECO:0000313" key="6">
    <source>
        <dbReference type="Proteomes" id="UP000003879"/>
    </source>
</evidence>
<dbReference type="PANTHER" id="PTHR34069">
    <property type="entry name" value="3-OXOACYL-[ACYL-CARRIER-PROTEIN] SYNTHASE 3"/>
    <property type="match status" value="1"/>
</dbReference>
<feature type="domain" description="Beta-ketoacyl-[acyl-carrier-protein] synthase III N-terminal" evidence="4">
    <location>
        <begin position="113"/>
        <end position="190"/>
    </location>
</feature>
<dbReference type="GO" id="GO:0004315">
    <property type="term" value="F:3-oxoacyl-[acyl-carrier-protein] synthase activity"/>
    <property type="evidence" value="ECO:0007669"/>
    <property type="project" value="InterPro"/>
</dbReference>
<comment type="caution">
    <text evidence="5">The sequence shown here is derived from an EMBL/GenBank/DDBJ whole genome shotgun (WGS) entry which is preliminary data.</text>
</comment>
<dbReference type="Pfam" id="PF08541">
    <property type="entry name" value="ACP_syn_III_C"/>
    <property type="match status" value="1"/>
</dbReference>
<dbReference type="SUPFAM" id="SSF53901">
    <property type="entry name" value="Thiolase-like"/>
    <property type="match status" value="1"/>
</dbReference>
<organism evidence="5 6">
    <name type="scientific">Bacteroides fragilis CL07T12C05</name>
    <dbReference type="NCBI Taxonomy" id="997883"/>
    <lineage>
        <taxon>Bacteria</taxon>
        <taxon>Pseudomonadati</taxon>
        <taxon>Bacteroidota</taxon>
        <taxon>Bacteroidia</taxon>
        <taxon>Bacteroidales</taxon>
        <taxon>Bacteroidaceae</taxon>
        <taxon>Bacteroides</taxon>
    </lineage>
</organism>
<dbReference type="InterPro" id="IPR013747">
    <property type="entry name" value="ACP_syn_III_C"/>
</dbReference>
<evidence type="ECO:0000256" key="1">
    <source>
        <dbReference type="ARBA" id="ARBA00022679"/>
    </source>
</evidence>
<dbReference type="InterPro" id="IPR016039">
    <property type="entry name" value="Thiolase-like"/>
</dbReference>
<evidence type="ECO:0000256" key="2">
    <source>
        <dbReference type="ARBA" id="ARBA00023315"/>
    </source>
</evidence>
<evidence type="ECO:0000259" key="3">
    <source>
        <dbReference type="Pfam" id="PF08541"/>
    </source>
</evidence>
<dbReference type="HOGENOM" id="CLU_039592_1_0_10"/>
<protein>
    <submittedName>
        <fullName evidence="5">3-oxoacyl-[acyl-carrier-protein] synthase 3</fullName>
    </submittedName>
</protein>
<dbReference type="GO" id="GO:0006633">
    <property type="term" value="P:fatty acid biosynthetic process"/>
    <property type="evidence" value="ECO:0007669"/>
    <property type="project" value="InterPro"/>
</dbReference>
<evidence type="ECO:0000259" key="4">
    <source>
        <dbReference type="Pfam" id="PF08545"/>
    </source>
</evidence>
<dbReference type="PATRIC" id="fig|997883.3.peg.891"/>
<feature type="domain" description="Beta-ketoacyl-[acyl-carrier-protein] synthase III C-terminal" evidence="3">
    <location>
        <begin position="251"/>
        <end position="338"/>
    </location>
</feature>
<dbReference type="EMBL" id="AGXN01000005">
    <property type="protein sequence ID" value="EIY99537.1"/>
    <property type="molecule type" value="Genomic_DNA"/>
</dbReference>
<name>A0A0E2AUB9_BACFG</name>
<dbReference type="Pfam" id="PF08545">
    <property type="entry name" value="ACP_syn_III"/>
    <property type="match status" value="1"/>
</dbReference>
<dbReference type="AlphaFoldDB" id="A0A0E2AUB9"/>
<accession>A0A0E2AUB9</accession>
<keyword evidence="1" id="KW-0808">Transferase</keyword>
<dbReference type="RefSeq" id="WP_005796138.1">
    <property type="nucleotide sequence ID" value="NZ_JH724215.1"/>
</dbReference>
<dbReference type="InterPro" id="IPR013751">
    <property type="entry name" value="ACP_syn_III_N"/>
</dbReference>
<evidence type="ECO:0000313" key="5">
    <source>
        <dbReference type="EMBL" id="EIY99537.1"/>
    </source>
</evidence>
<dbReference type="PANTHER" id="PTHR34069:SF3">
    <property type="entry name" value="ACYL-COA:ACYL-COA ALKYLTRANSFERASE"/>
    <property type="match status" value="1"/>
</dbReference>
<dbReference type="GO" id="GO:0044550">
    <property type="term" value="P:secondary metabolite biosynthetic process"/>
    <property type="evidence" value="ECO:0007669"/>
    <property type="project" value="TreeGrafter"/>
</dbReference>
<keyword evidence="2" id="KW-0012">Acyltransferase</keyword>